<name>A0ABY6LA66_9ARAC</name>
<proteinExistence type="inferred from homology"/>
<protein>
    <recommendedName>
        <fullName evidence="4">tRNA (uracil(54)-C(5))-methyltransferase</fullName>
        <ecNumber evidence="4">2.1.1.35</ecNumber>
    </recommendedName>
</protein>
<evidence type="ECO:0000256" key="3">
    <source>
        <dbReference type="ARBA" id="ARBA00022691"/>
    </source>
</evidence>
<dbReference type="InterPro" id="IPR010280">
    <property type="entry name" value="U5_MeTrfase_fam"/>
</dbReference>
<dbReference type="Pfam" id="PF05958">
    <property type="entry name" value="tRNA_U5-meth_tr"/>
    <property type="match status" value="1"/>
</dbReference>
<keyword evidence="8" id="KW-1185">Reference proteome</keyword>
<gene>
    <name evidence="7" type="ORF">LAZ67_15001805</name>
</gene>
<comment type="caution">
    <text evidence="6">Lacks conserved residue(s) required for the propagation of feature annotation.</text>
</comment>
<dbReference type="InterPro" id="IPR045850">
    <property type="entry name" value="TRM2_met"/>
</dbReference>
<keyword evidence="3 6" id="KW-0949">S-adenosyl-L-methionine</keyword>
<evidence type="ECO:0000256" key="4">
    <source>
        <dbReference type="ARBA" id="ARBA00033763"/>
    </source>
</evidence>
<feature type="binding site" evidence="6">
    <location>
        <position position="313"/>
    </location>
    <ligand>
        <name>S-adenosyl-L-methionine</name>
        <dbReference type="ChEBI" id="CHEBI:59789"/>
    </ligand>
</feature>
<dbReference type="PROSITE" id="PS51687">
    <property type="entry name" value="SAM_MT_RNA_M5U"/>
    <property type="match status" value="1"/>
</dbReference>
<dbReference type="EC" id="2.1.1.35" evidence="4"/>
<dbReference type="CDD" id="cd02440">
    <property type="entry name" value="AdoMet_MTases"/>
    <property type="match status" value="1"/>
</dbReference>
<evidence type="ECO:0000256" key="1">
    <source>
        <dbReference type="ARBA" id="ARBA00022603"/>
    </source>
</evidence>
<dbReference type="Gene3D" id="2.40.50.1070">
    <property type="match status" value="1"/>
</dbReference>
<dbReference type="PANTHER" id="PTHR45904">
    <property type="entry name" value="TRNA (URACIL-5-)-METHYLTRANSFERASE"/>
    <property type="match status" value="1"/>
</dbReference>
<comment type="catalytic activity">
    <reaction evidence="5">
        <text>uridine(54) in tRNA + S-adenosyl-L-methionine = 5-methyluridine(54) in tRNA + S-adenosyl-L-homocysteine + H(+)</text>
        <dbReference type="Rhea" id="RHEA:42712"/>
        <dbReference type="Rhea" id="RHEA-COMP:10167"/>
        <dbReference type="Rhea" id="RHEA-COMP:10193"/>
        <dbReference type="ChEBI" id="CHEBI:15378"/>
        <dbReference type="ChEBI" id="CHEBI:57856"/>
        <dbReference type="ChEBI" id="CHEBI:59789"/>
        <dbReference type="ChEBI" id="CHEBI:65315"/>
        <dbReference type="ChEBI" id="CHEBI:74447"/>
        <dbReference type="EC" id="2.1.1.35"/>
    </reaction>
    <physiologicalReaction direction="left-to-right" evidence="5">
        <dbReference type="Rhea" id="RHEA:42713"/>
    </physiologicalReaction>
</comment>
<sequence length="395" mass="43545">MIEVTTEVCGCREEGNKLCCTLESIQPSPVTEDYRNKCEFSVGLHRDSLLPTVGFRLSSYRQGSMSVAEPVDCWIVPPAMTKLAATFQEYIRQNSQLEVFNPETYQGYWRGLTARTSRGGDLLVIVVMHPQSLSEEDIDAEKKKLKEYFECGSGKKCGVTSLWLHLFDKRRAEGEQEHSLFHLSGNKGLTEELLGLKFHVAPEAFFQVNTAGAEVLYNQVGKLLEVGPSTVVLDICCGTGTIGLSLAKQHVQRVIGIELCSQAVQNAKLNAQVNGHDNHEVTNAQFVCGRAEDSIYNVLQAVPASSEAVAILDPPRAGLNNKVVKALRGCTQLNKLVYIACNPAGALNNMVDLCRATSKSYRGEPFYPVKAVPVDLFPHTQHCELAVLFQRRSPQ</sequence>
<evidence type="ECO:0000256" key="6">
    <source>
        <dbReference type="PROSITE-ProRule" id="PRU01024"/>
    </source>
</evidence>
<evidence type="ECO:0000256" key="2">
    <source>
        <dbReference type="ARBA" id="ARBA00022679"/>
    </source>
</evidence>
<dbReference type="PANTHER" id="PTHR45904:SF2">
    <property type="entry name" value="TRNA (URACIL-5-)-METHYLTRANSFERASE HOMOLOG A"/>
    <property type="match status" value="1"/>
</dbReference>
<dbReference type="InterPro" id="IPR029063">
    <property type="entry name" value="SAM-dependent_MTases_sf"/>
</dbReference>
<evidence type="ECO:0000313" key="8">
    <source>
        <dbReference type="Proteomes" id="UP001235939"/>
    </source>
</evidence>
<comment type="similarity">
    <text evidence="6">Belongs to the class I-like SAM-binding methyltransferase superfamily. RNA M5U methyltransferase family.</text>
</comment>
<feature type="active site" description="Nucleophile" evidence="6">
    <location>
        <position position="341"/>
    </location>
</feature>
<dbReference type="SUPFAM" id="SSF53335">
    <property type="entry name" value="S-adenosyl-L-methionine-dependent methyltransferases"/>
    <property type="match status" value="1"/>
</dbReference>
<dbReference type="Gene3D" id="3.40.50.150">
    <property type="entry name" value="Vaccinia Virus protein VP39"/>
    <property type="match status" value="1"/>
</dbReference>
<organism evidence="7 8">
    <name type="scientific">Cordylochernes scorpioides</name>
    <dbReference type="NCBI Taxonomy" id="51811"/>
    <lineage>
        <taxon>Eukaryota</taxon>
        <taxon>Metazoa</taxon>
        <taxon>Ecdysozoa</taxon>
        <taxon>Arthropoda</taxon>
        <taxon>Chelicerata</taxon>
        <taxon>Arachnida</taxon>
        <taxon>Pseudoscorpiones</taxon>
        <taxon>Cheliferoidea</taxon>
        <taxon>Chernetidae</taxon>
        <taxon>Cordylochernes</taxon>
    </lineage>
</organism>
<feature type="binding site" evidence="6">
    <location>
        <position position="207"/>
    </location>
    <ligand>
        <name>S-adenosyl-L-methionine</name>
        <dbReference type="ChEBI" id="CHEBI:59789"/>
    </ligand>
</feature>
<evidence type="ECO:0000313" key="7">
    <source>
        <dbReference type="EMBL" id="UYV77644.1"/>
    </source>
</evidence>
<feature type="binding site" evidence="6">
    <location>
        <position position="258"/>
    </location>
    <ligand>
        <name>S-adenosyl-L-methionine</name>
        <dbReference type="ChEBI" id="CHEBI:59789"/>
    </ligand>
</feature>
<dbReference type="Proteomes" id="UP001235939">
    <property type="component" value="Chromosome 15"/>
</dbReference>
<reference evidence="7 8" key="1">
    <citation type="submission" date="2022-01" db="EMBL/GenBank/DDBJ databases">
        <title>A chromosomal length assembly of Cordylochernes scorpioides.</title>
        <authorList>
            <person name="Zeh D."/>
            <person name="Zeh J."/>
        </authorList>
    </citation>
    <scope>NUCLEOTIDE SEQUENCE [LARGE SCALE GENOMIC DNA]</scope>
    <source>
        <strain evidence="7">IN4F17</strain>
        <tissue evidence="7">Whole Body</tissue>
    </source>
</reference>
<accession>A0ABY6LA66</accession>
<evidence type="ECO:0000256" key="5">
    <source>
        <dbReference type="ARBA" id="ARBA00047278"/>
    </source>
</evidence>
<keyword evidence="2 6" id="KW-0808">Transferase</keyword>
<keyword evidence="1 6" id="KW-0489">Methyltransferase</keyword>
<dbReference type="EMBL" id="CP092877">
    <property type="protein sequence ID" value="UYV77644.1"/>
    <property type="molecule type" value="Genomic_DNA"/>
</dbReference>